<comment type="similarity">
    <text evidence="5">Belongs to the Rap family.</text>
</comment>
<dbReference type="EMBL" id="FOFN01000002">
    <property type="protein sequence ID" value="SEQ48702.1"/>
    <property type="molecule type" value="Genomic_DNA"/>
</dbReference>
<feature type="transmembrane region" description="Helical" evidence="8">
    <location>
        <begin position="450"/>
        <end position="469"/>
    </location>
</feature>
<comment type="subcellular location">
    <subcellularLocation>
        <location evidence="1">Cytoplasm</location>
    </subcellularLocation>
</comment>
<keyword evidence="4 6" id="KW-0802">TPR repeat</keyword>
<dbReference type="Gene3D" id="1.25.40.10">
    <property type="entry name" value="Tetratricopeptide repeat domain"/>
    <property type="match status" value="2"/>
</dbReference>
<dbReference type="SUPFAM" id="SSF46894">
    <property type="entry name" value="C-terminal effector domain of the bipartite response regulators"/>
    <property type="match status" value="1"/>
</dbReference>
<reference evidence="10 11" key="1">
    <citation type="submission" date="2016-10" db="EMBL/GenBank/DDBJ databases">
        <authorList>
            <person name="de Groot N.N."/>
        </authorList>
    </citation>
    <scope>NUCLEOTIDE SEQUENCE [LARGE SCALE GENOMIC DNA]</scope>
    <source>
        <strain evidence="10 11">DSM 21035</strain>
    </source>
</reference>
<dbReference type="InterPro" id="IPR011990">
    <property type="entry name" value="TPR-like_helical_dom_sf"/>
</dbReference>
<dbReference type="InterPro" id="IPR019734">
    <property type="entry name" value="TPR_rpt"/>
</dbReference>
<keyword evidence="9" id="KW-0732">Signal</keyword>
<evidence type="ECO:0000313" key="10">
    <source>
        <dbReference type="EMBL" id="SEQ48702.1"/>
    </source>
</evidence>
<evidence type="ECO:0000256" key="3">
    <source>
        <dbReference type="ARBA" id="ARBA00022737"/>
    </source>
</evidence>
<evidence type="ECO:0000256" key="8">
    <source>
        <dbReference type="SAM" id="Phobius"/>
    </source>
</evidence>
<dbReference type="RefSeq" id="WP_092578645.1">
    <property type="nucleotide sequence ID" value="NZ_FOFN01000002.1"/>
</dbReference>
<keyword evidence="2" id="KW-0963">Cytoplasm</keyword>
<name>A0A1H9GF10_9FLAO</name>
<evidence type="ECO:0000313" key="11">
    <source>
        <dbReference type="Proteomes" id="UP000198999"/>
    </source>
</evidence>
<dbReference type="Proteomes" id="UP000198999">
    <property type="component" value="Unassembled WGS sequence"/>
</dbReference>
<evidence type="ECO:0000256" key="1">
    <source>
        <dbReference type="ARBA" id="ARBA00004496"/>
    </source>
</evidence>
<keyword evidence="8" id="KW-0812">Transmembrane</keyword>
<feature type="signal peptide" evidence="9">
    <location>
        <begin position="1"/>
        <end position="21"/>
    </location>
</feature>
<keyword evidence="8" id="KW-1133">Transmembrane helix</keyword>
<evidence type="ECO:0000256" key="4">
    <source>
        <dbReference type="ARBA" id="ARBA00022803"/>
    </source>
</evidence>
<feature type="repeat" description="TPR" evidence="6">
    <location>
        <begin position="209"/>
        <end position="242"/>
    </location>
</feature>
<organism evidence="10 11">
    <name type="scientific">Hyunsoonleella jejuensis</name>
    <dbReference type="NCBI Taxonomy" id="419940"/>
    <lineage>
        <taxon>Bacteria</taxon>
        <taxon>Pseudomonadati</taxon>
        <taxon>Bacteroidota</taxon>
        <taxon>Flavobacteriia</taxon>
        <taxon>Flavobacteriales</taxon>
        <taxon>Flavobacteriaceae</taxon>
    </lineage>
</organism>
<proteinExistence type="inferred from homology"/>
<keyword evidence="7" id="KW-0175">Coiled coil</keyword>
<dbReference type="GO" id="GO:0003677">
    <property type="term" value="F:DNA binding"/>
    <property type="evidence" value="ECO:0007669"/>
    <property type="project" value="InterPro"/>
</dbReference>
<feature type="chain" id="PRO_5011663424" evidence="9">
    <location>
        <begin position="22"/>
        <end position="632"/>
    </location>
</feature>
<dbReference type="GO" id="GO:0006355">
    <property type="term" value="P:regulation of DNA-templated transcription"/>
    <property type="evidence" value="ECO:0007669"/>
    <property type="project" value="InterPro"/>
</dbReference>
<keyword evidence="3" id="KW-0677">Repeat</keyword>
<dbReference type="PROSITE" id="PS50005">
    <property type="entry name" value="TPR"/>
    <property type="match status" value="2"/>
</dbReference>
<dbReference type="InterPro" id="IPR016032">
    <property type="entry name" value="Sig_transdc_resp-reg_C-effctor"/>
</dbReference>
<dbReference type="PANTHER" id="PTHR46630">
    <property type="entry name" value="TETRATRICOPEPTIDE REPEAT PROTEIN 29"/>
    <property type="match status" value="1"/>
</dbReference>
<dbReference type="GO" id="GO:0005737">
    <property type="term" value="C:cytoplasm"/>
    <property type="evidence" value="ECO:0007669"/>
    <property type="project" value="UniProtKB-SubCell"/>
</dbReference>
<dbReference type="Pfam" id="PF13424">
    <property type="entry name" value="TPR_12"/>
    <property type="match status" value="2"/>
</dbReference>
<evidence type="ECO:0000256" key="2">
    <source>
        <dbReference type="ARBA" id="ARBA00022490"/>
    </source>
</evidence>
<feature type="coiled-coil region" evidence="7">
    <location>
        <begin position="411"/>
        <end position="449"/>
    </location>
</feature>
<gene>
    <name evidence="10" type="ORF">SAMN05421824_1781</name>
</gene>
<dbReference type="InterPro" id="IPR051476">
    <property type="entry name" value="Bac_ResReg_Asp_Phosphatase"/>
</dbReference>
<evidence type="ECO:0000256" key="6">
    <source>
        <dbReference type="PROSITE-ProRule" id="PRU00339"/>
    </source>
</evidence>
<evidence type="ECO:0000256" key="7">
    <source>
        <dbReference type="SAM" id="Coils"/>
    </source>
</evidence>
<dbReference type="SUPFAM" id="SSF48452">
    <property type="entry name" value="TPR-like"/>
    <property type="match status" value="2"/>
</dbReference>
<sequence>MKNYRLFLISAFCLTTLFTFSQNTKLIDSLKTELTNRKEDDSVKVMILTRLHEKLMFSEPEEAKKYAQQELAISKKINYTKGIAVGNLHIADYFANRSENDSAYFYYDRAKTYFKAANSTRGLIFVNHSLSSIESSNGNLDNAIAITKENIELIKTHEKEGDSKTKFLGAQYVSLANIYIEKANFKTALIYAFQALEAFKSINHETRKADALKQIGDIESGLENHESSITYFKEALEIYERYEETFYAAYTYNSLGISYQNINDYTSAENYFNLAVEKAKKVEDNLGITNALHNLGDIKRLQGNYTEATPILIEAKEIAERANLKLGMVNALVSLSKIDFRNKNYDSALKHNAKAIDIAKSLGAMRHLADLYKNRSMFLEGLNKNNDALEFLKLYQTINDSLFTTKKTQQIEELKAIYETEQKETEIALQKKEIETLNAQAENDKLTKTLYGIGMFSFFVISGLLYFSFKQRMKKNKIEREKQEEIYKQEIEFKKKELASQTLHLVQKNTFIQELKDNLEKIKRSPELFKVEFRRIVMLLKKESAEDKDWEVFKSYFSEVHNNFDHKIKDIYPDATEKEMRLASFLRMNLSTKEIASMLNVLPESVLKSKYRLKKKLNLTKETDLNQFLSEL</sequence>
<evidence type="ECO:0000256" key="5">
    <source>
        <dbReference type="ARBA" id="ARBA00038253"/>
    </source>
</evidence>
<keyword evidence="8" id="KW-0472">Membrane</keyword>
<accession>A0A1H9GF10</accession>
<evidence type="ECO:0000256" key="9">
    <source>
        <dbReference type="SAM" id="SignalP"/>
    </source>
</evidence>
<dbReference type="AlphaFoldDB" id="A0A1H9GF10"/>
<feature type="repeat" description="TPR" evidence="6">
    <location>
        <begin position="249"/>
        <end position="282"/>
    </location>
</feature>
<dbReference type="STRING" id="419940.SAMN05421824_1781"/>
<dbReference type="OrthoDB" id="1090267at2"/>
<keyword evidence="11" id="KW-1185">Reference proteome</keyword>
<dbReference type="SMART" id="SM00028">
    <property type="entry name" value="TPR"/>
    <property type="match status" value="6"/>
</dbReference>
<dbReference type="PANTHER" id="PTHR46630:SF1">
    <property type="entry name" value="TETRATRICOPEPTIDE REPEAT PROTEIN 29"/>
    <property type="match status" value="1"/>
</dbReference>
<protein>
    <submittedName>
        <fullName evidence="10">Tetratricopeptide repeat-containing protein</fullName>
    </submittedName>
</protein>